<organism evidence="2 3">
    <name type="scientific">Paraglaciecola agarilytica NO2</name>
    <dbReference type="NCBI Taxonomy" id="1125747"/>
    <lineage>
        <taxon>Bacteria</taxon>
        <taxon>Pseudomonadati</taxon>
        <taxon>Pseudomonadota</taxon>
        <taxon>Gammaproteobacteria</taxon>
        <taxon>Alteromonadales</taxon>
        <taxon>Alteromonadaceae</taxon>
        <taxon>Paraglaciecola</taxon>
    </lineage>
</organism>
<evidence type="ECO:0000313" key="2">
    <source>
        <dbReference type="EMBL" id="GAC03288.1"/>
    </source>
</evidence>
<keyword evidence="3" id="KW-1185">Reference proteome</keyword>
<dbReference type="EMBL" id="BAEK01000007">
    <property type="protein sequence ID" value="GAC03288.1"/>
    <property type="molecule type" value="Genomic_DNA"/>
</dbReference>
<dbReference type="Proteomes" id="UP000008372">
    <property type="component" value="Unassembled WGS sequence"/>
</dbReference>
<keyword evidence="1" id="KW-0812">Transmembrane</keyword>
<gene>
    <name evidence="2" type="ORF">GAGA_0423</name>
</gene>
<feature type="transmembrane region" description="Helical" evidence="1">
    <location>
        <begin position="48"/>
        <end position="68"/>
    </location>
</feature>
<sequence length="237" mass="26400">MTNDRDLENELRLLLGEPSAVVVWDEGVSSPANIVLNRNKSLIRLSKVLLGLIVISIGASATLGYSVLSLSQRDMVELAYGIDEENRIIELSETSIPTVNEGDVKLRAGELVSKLHKYSTTDWQLQTDSFERDFVNSDAHREFVKALDRSQIIRTINTGVQLTWAEITEAPRIVDIADDGSSWEIELPFTWYIGGGQFTSAGSSYIAHMTLVRVPRSRNRFGLAISEYSDEPIGGRR</sequence>
<dbReference type="InterPro" id="IPR021055">
    <property type="entry name" value="T4BSS_IcmL/DotI"/>
</dbReference>
<dbReference type="Pfam" id="PF11393">
    <property type="entry name" value="T4BSS_DotI_IcmL"/>
    <property type="match status" value="1"/>
</dbReference>
<comment type="caution">
    <text evidence="2">The sequence shown here is derived from an EMBL/GenBank/DDBJ whole genome shotgun (WGS) entry which is preliminary data.</text>
</comment>
<reference evidence="2 3" key="1">
    <citation type="journal article" date="2014" name="Environ. Microbiol.">
        <title>Comparative genomics of the marine bacterial genus Glaciecola reveals the high degree of genomic diversity and genomic characteristic for cold adaptation.</title>
        <authorList>
            <person name="Qin Q.L."/>
            <person name="Xie B.B."/>
            <person name="Yu Y."/>
            <person name="Shu Y.L."/>
            <person name="Rong J.C."/>
            <person name="Zhang Y.J."/>
            <person name="Zhao D.L."/>
            <person name="Chen X.L."/>
            <person name="Zhang X.Y."/>
            <person name="Chen B."/>
            <person name="Zhou B.C."/>
            <person name="Zhang Y.Z."/>
        </authorList>
    </citation>
    <scope>NUCLEOTIDE SEQUENCE [LARGE SCALE GENOMIC DNA]</scope>
    <source>
        <strain evidence="2 3">NO2</strain>
    </source>
</reference>
<name>A0ABQ0I1T7_9ALTE</name>
<evidence type="ECO:0000256" key="1">
    <source>
        <dbReference type="SAM" id="Phobius"/>
    </source>
</evidence>
<accession>A0ABQ0I1T7</accession>
<keyword evidence="1" id="KW-0472">Membrane</keyword>
<keyword evidence="1" id="KW-1133">Transmembrane helix</keyword>
<protein>
    <submittedName>
        <fullName evidence="2">Intracellular multiplication protein IcmL</fullName>
    </submittedName>
</protein>
<dbReference type="RefSeq" id="WP_008302117.1">
    <property type="nucleotide sequence ID" value="NZ_BAEK01000007.1"/>
</dbReference>
<proteinExistence type="predicted"/>
<evidence type="ECO:0000313" key="3">
    <source>
        <dbReference type="Proteomes" id="UP000008372"/>
    </source>
</evidence>